<dbReference type="Proteomes" id="UP001596004">
    <property type="component" value="Unassembled WGS sequence"/>
</dbReference>
<comment type="caution">
    <text evidence="1">The sequence shown here is derived from an EMBL/GenBank/DDBJ whole genome shotgun (WGS) entry which is preliminary data.</text>
</comment>
<reference evidence="2" key="1">
    <citation type="journal article" date="2019" name="Int. J. Syst. Evol. Microbiol.">
        <title>The Global Catalogue of Microorganisms (GCM) 10K type strain sequencing project: providing services to taxonomists for standard genome sequencing and annotation.</title>
        <authorList>
            <consortium name="The Broad Institute Genomics Platform"/>
            <consortium name="The Broad Institute Genome Sequencing Center for Infectious Disease"/>
            <person name="Wu L."/>
            <person name="Ma J."/>
        </authorList>
    </citation>
    <scope>NUCLEOTIDE SEQUENCE [LARGE SCALE GENOMIC DNA]</scope>
    <source>
        <strain evidence="2">CGMCC 4.7132</strain>
    </source>
</reference>
<gene>
    <name evidence="1" type="ORF">ACFO60_22430</name>
</gene>
<evidence type="ECO:0000313" key="2">
    <source>
        <dbReference type="Proteomes" id="UP001596004"/>
    </source>
</evidence>
<protein>
    <submittedName>
        <fullName evidence="1">Uncharacterized protein</fullName>
    </submittedName>
</protein>
<sequence length="116" mass="13551">MTVKLNKKAYDHAKSLAKDKQFKLDEMGDWSEHQPSTDQENAFIEKHGMDEYAKWHLGVDDEQDESNKGRYKFPFGDFKKAHRCGVIAVKMRAAQRDYDDIEKAADHLKDMLDELM</sequence>
<keyword evidence="2" id="KW-1185">Reference proteome</keyword>
<evidence type="ECO:0000313" key="1">
    <source>
        <dbReference type="EMBL" id="MFC4533537.1"/>
    </source>
</evidence>
<dbReference type="RefSeq" id="WP_380843095.1">
    <property type="nucleotide sequence ID" value="NZ_JBHSFP010000016.1"/>
</dbReference>
<accession>A0ABV9CM58</accession>
<organism evidence="1 2">
    <name type="scientific">Sphaerisporangium dianthi</name>
    <dbReference type="NCBI Taxonomy" id="1436120"/>
    <lineage>
        <taxon>Bacteria</taxon>
        <taxon>Bacillati</taxon>
        <taxon>Actinomycetota</taxon>
        <taxon>Actinomycetes</taxon>
        <taxon>Streptosporangiales</taxon>
        <taxon>Streptosporangiaceae</taxon>
        <taxon>Sphaerisporangium</taxon>
    </lineage>
</organism>
<proteinExistence type="predicted"/>
<dbReference type="EMBL" id="JBHSFP010000016">
    <property type="protein sequence ID" value="MFC4533537.1"/>
    <property type="molecule type" value="Genomic_DNA"/>
</dbReference>
<name>A0ABV9CM58_9ACTN</name>